<evidence type="ECO:0008006" key="4">
    <source>
        <dbReference type="Google" id="ProtNLM"/>
    </source>
</evidence>
<sequence>MAVHELSVRALGLVPERPLPHPVRLVHLGLLVSHQDLRGSITSSLGHVIKGFKSLDDWPGQQQLPKQTGVPQPQVTRYLLLRRLEGEKSPGSLKVPGKPVISNSVGFMGPMPRLMVLGASLGLLPYGAKILDQLGILARLEAISMRIDNIHFHGPDGLPLIAPLPTGMMLRELLGYAYIFLDRRNLIQVLFDSLSDKSKIRTSCEVSTITALDGRTQVILKDGTSVEGDILVGADGVHSSLRNEMWRIAEIETPSYNANQISKAITGTYKCIFGTTKRPAAISNYTMIKTFHKGRSYLCCAGPDGKMYFFGFFKTPKRFIYGDIPRYSVAEAHSSIAEYAHDILLPGITVGDICEQNTNLGLVPLEEYVLEKCFYKRATLIGDSFHKINPLTGHGGNSAIESAAVLADLLKDELKKNPKPNDPAIRRVFKEFQECRRPRATSLMEMTQQIQDMEVLDDPLLEFMQLTVMHQMGHEHFASALAAASTPGLGLKYMPPSNRKGITPYNEEVQANPCTRSTVATGLWAALMLAIALLSPALTGLWIYKAGVSEQSRDLQTYHATSSLAINAFWIVESYRPGLFITTMFSSIPYILAAFTCGWEITAPLYFALHIYHSQKDDFYYPSPRAINLWVAKALPIIFLLAFLATFIQSMIWPGDPVILCLVHISLPVLIHWGKRFYASASAGKPTFQLAFTDMDMKDLSRLFTTIFLFSSAAHLHFVAGILRQSASDLARSRITLTPEWIQLVCLALAITTWCSFVVWDMRRVNLTQTSTSLVFLGAALGCILLGPAAMLAALWRWREPALERGRRRHSQCPTTK</sequence>
<accession>A0A9W9I2M5</accession>
<dbReference type="PANTHER" id="PTHR47356">
    <property type="entry name" value="FAD-DEPENDENT MONOOXYGENASE ASQG-RELATED"/>
    <property type="match status" value="1"/>
</dbReference>
<dbReference type="SUPFAM" id="SSF51905">
    <property type="entry name" value="FAD/NAD(P)-binding domain"/>
    <property type="match status" value="1"/>
</dbReference>
<gene>
    <name evidence="2" type="ORF">N7492_007539</name>
</gene>
<evidence type="ECO:0000313" key="2">
    <source>
        <dbReference type="EMBL" id="KAJ5162147.1"/>
    </source>
</evidence>
<keyword evidence="3" id="KW-1185">Reference proteome</keyword>
<protein>
    <recommendedName>
        <fullName evidence="4">FAD-binding domain-containing protein</fullName>
    </recommendedName>
</protein>
<organism evidence="2 3">
    <name type="scientific">Penicillium capsulatum</name>
    <dbReference type="NCBI Taxonomy" id="69766"/>
    <lineage>
        <taxon>Eukaryota</taxon>
        <taxon>Fungi</taxon>
        <taxon>Dikarya</taxon>
        <taxon>Ascomycota</taxon>
        <taxon>Pezizomycotina</taxon>
        <taxon>Eurotiomycetes</taxon>
        <taxon>Eurotiomycetidae</taxon>
        <taxon>Eurotiales</taxon>
        <taxon>Aspergillaceae</taxon>
        <taxon>Penicillium</taxon>
    </lineage>
</organism>
<dbReference type="GO" id="GO:0004497">
    <property type="term" value="F:monooxygenase activity"/>
    <property type="evidence" value="ECO:0007669"/>
    <property type="project" value="InterPro"/>
</dbReference>
<dbReference type="OrthoDB" id="2431938at2759"/>
<evidence type="ECO:0000256" key="1">
    <source>
        <dbReference type="SAM" id="Phobius"/>
    </source>
</evidence>
<dbReference type="AlphaFoldDB" id="A0A9W9I2M5"/>
<dbReference type="InterPro" id="IPR036188">
    <property type="entry name" value="FAD/NAD-bd_sf"/>
</dbReference>
<keyword evidence="1" id="KW-0472">Membrane</keyword>
<comment type="caution">
    <text evidence="2">The sequence shown here is derived from an EMBL/GenBank/DDBJ whole genome shotgun (WGS) entry which is preliminary data.</text>
</comment>
<dbReference type="InterPro" id="IPR050562">
    <property type="entry name" value="FAD_mOase_fung"/>
</dbReference>
<dbReference type="Proteomes" id="UP001146351">
    <property type="component" value="Unassembled WGS sequence"/>
</dbReference>
<dbReference type="Gene3D" id="3.50.50.60">
    <property type="entry name" value="FAD/NAD(P)-binding domain"/>
    <property type="match status" value="1"/>
</dbReference>
<feature type="transmembrane region" description="Helical" evidence="1">
    <location>
        <begin position="587"/>
        <end position="609"/>
    </location>
</feature>
<evidence type="ECO:0000313" key="3">
    <source>
        <dbReference type="Proteomes" id="UP001146351"/>
    </source>
</evidence>
<name>A0A9W9I2M5_9EURO</name>
<feature type="transmembrane region" description="Helical" evidence="1">
    <location>
        <begin position="744"/>
        <end position="762"/>
    </location>
</feature>
<dbReference type="PRINTS" id="PR00420">
    <property type="entry name" value="RNGMNOXGNASE"/>
</dbReference>
<dbReference type="PANTHER" id="PTHR47356:SF2">
    <property type="entry name" value="FAD-BINDING DOMAIN-CONTAINING PROTEIN-RELATED"/>
    <property type="match status" value="1"/>
</dbReference>
<proteinExistence type="predicted"/>
<reference evidence="2" key="2">
    <citation type="journal article" date="2023" name="IMA Fungus">
        <title>Comparative genomic study of the Penicillium genus elucidates a diverse pangenome and 15 lateral gene transfer events.</title>
        <authorList>
            <person name="Petersen C."/>
            <person name="Sorensen T."/>
            <person name="Nielsen M.R."/>
            <person name="Sondergaard T.E."/>
            <person name="Sorensen J.L."/>
            <person name="Fitzpatrick D.A."/>
            <person name="Frisvad J.C."/>
            <person name="Nielsen K.L."/>
        </authorList>
    </citation>
    <scope>NUCLEOTIDE SEQUENCE</scope>
    <source>
        <strain evidence="2">IBT 21917</strain>
    </source>
</reference>
<feature type="transmembrane region" description="Helical" evidence="1">
    <location>
        <begin position="703"/>
        <end position="723"/>
    </location>
</feature>
<keyword evidence="1" id="KW-1133">Transmembrane helix</keyword>
<feature type="transmembrane region" description="Helical" evidence="1">
    <location>
        <begin position="630"/>
        <end position="652"/>
    </location>
</feature>
<feature type="transmembrane region" description="Helical" evidence="1">
    <location>
        <begin position="774"/>
        <end position="798"/>
    </location>
</feature>
<feature type="transmembrane region" description="Helical" evidence="1">
    <location>
        <begin position="522"/>
        <end position="543"/>
    </location>
</feature>
<dbReference type="EMBL" id="JAPQKO010000005">
    <property type="protein sequence ID" value="KAJ5162147.1"/>
    <property type="molecule type" value="Genomic_DNA"/>
</dbReference>
<reference evidence="2" key="1">
    <citation type="submission" date="2022-11" db="EMBL/GenBank/DDBJ databases">
        <authorList>
            <person name="Petersen C."/>
        </authorList>
    </citation>
    <scope>NUCLEOTIDE SEQUENCE</scope>
    <source>
        <strain evidence="2">IBT 21917</strain>
    </source>
</reference>
<keyword evidence="1" id="KW-0812">Transmembrane</keyword>